<evidence type="ECO:0000256" key="4">
    <source>
        <dbReference type="ARBA" id="ARBA00023002"/>
    </source>
</evidence>
<dbReference type="Proteomes" id="UP000305067">
    <property type="component" value="Unassembled WGS sequence"/>
</dbReference>
<dbReference type="OrthoDB" id="2690153at2759"/>
<dbReference type="AlphaFoldDB" id="A0A5C3QMY5"/>
<dbReference type="EMBL" id="ML178821">
    <property type="protein sequence ID" value="TFL02927.1"/>
    <property type="molecule type" value="Genomic_DNA"/>
</dbReference>
<dbReference type="PANTHER" id="PTHR43004:SF19">
    <property type="entry name" value="BINDING MONOOXYGENASE, PUTATIVE (JCVI)-RELATED"/>
    <property type="match status" value="1"/>
</dbReference>
<evidence type="ECO:0000256" key="2">
    <source>
        <dbReference type="ARBA" id="ARBA00022630"/>
    </source>
</evidence>
<dbReference type="GO" id="GO:0016709">
    <property type="term" value="F:oxidoreductase activity, acting on paired donors, with incorporation or reduction of molecular oxygen, NAD(P)H as one donor, and incorporation of one atom of oxygen"/>
    <property type="evidence" value="ECO:0007669"/>
    <property type="project" value="UniProtKB-ARBA"/>
</dbReference>
<dbReference type="Gene3D" id="3.50.50.60">
    <property type="entry name" value="FAD/NAD(P)-binding domain"/>
    <property type="match status" value="1"/>
</dbReference>
<accession>A0A5C3QMY5</accession>
<evidence type="ECO:0000256" key="5">
    <source>
        <dbReference type="SAM" id="SignalP"/>
    </source>
</evidence>
<comment type="cofactor">
    <cofactor evidence="1">
        <name>FAD</name>
        <dbReference type="ChEBI" id="CHEBI:57692"/>
    </cofactor>
</comment>
<sequence length="466" mass="51212">MLLHKPTFASLTCIFFLLSHAPLSSIAFLDIFPDIWEKSHSLPSRKQVDLGTGVLADFPIYIQTDSNPSRPYFGTALEDLEQQDEHAVAHILKPDGEKVVTPFLYVVGADGGKGITCKLLGLKFFGDTLATRGIFADVHIESGFYRDFPIIGCLTHAGPTQTWLMWASREKSMSLASLCYTGHDDTHAFFCLTKSEKCLPKTPDELVGMFYAVTGRTDIKFGRFDCFSDWRPNVWIVDTFGKGRVFLVGGHELIHPRCVSSQHNLAWKIALDYHANAHPSLLISHDSERRPVITQMIAETTAVLKATTSMDPSGLKRASYVDMLGVKYRGSPIVLDERNPHISAEGNNYYHSQDGLLCAGVRAPEASGLIIVGDPTHGCQHTAERGPDEESVSGMRADLGAQDSKGYAHTYYTVDGSAIGKVLFVVRPDEVVGAVLHRGAAGVEQYFHALLADKSVTSHTMVQNRT</sequence>
<keyword evidence="5" id="KW-0732">Signal</keyword>
<feature type="domain" description="FAD-binding" evidence="6">
    <location>
        <begin position="69"/>
        <end position="299"/>
    </location>
</feature>
<feature type="signal peptide" evidence="5">
    <location>
        <begin position="1"/>
        <end position="27"/>
    </location>
</feature>
<evidence type="ECO:0000259" key="6">
    <source>
        <dbReference type="Pfam" id="PF01494"/>
    </source>
</evidence>
<dbReference type="Gene3D" id="3.40.30.20">
    <property type="match status" value="1"/>
</dbReference>
<evidence type="ECO:0000256" key="3">
    <source>
        <dbReference type="ARBA" id="ARBA00022827"/>
    </source>
</evidence>
<evidence type="ECO:0000313" key="7">
    <source>
        <dbReference type="EMBL" id="TFL02927.1"/>
    </source>
</evidence>
<keyword evidence="8" id="KW-1185">Reference proteome</keyword>
<dbReference type="InterPro" id="IPR036188">
    <property type="entry name" value="FAD/NAD-bd_sf"/>
</dbReference>
<dbReference type="STRING" id="1884261.A0A5C3QMY5"/>
<evidence type="ECO:0000256" key="1">
    <source>
        <dbReference type="ARBA" id="ARBA00001974"/>
    </source>
</evidence>
<dbReference type="Pfam" id="PF01494">
    <property type="entry name" value="FAD_binding_3"/>
    <property type="match status" value="1"/>
</dbReference>
<dbReference type="InterPro" id="IPR038220">
    <property type="entry name" value="PHOX_C_sf"/>
</dbReference>
<dbReference type="GO" id="GO:0071949">
    <property type="term" value="F:FAD binding"/>
    <property type="evidence" value="ECO:0007669"/>
    <property type="project" value="InterPro"/>
</dbReference>
<dbReference type="InterPro" id="IPR050641">
    <property type="entry name" value="RIFMO-like"/>
</dbReference>
<proteinExistence type="predicted"/>
<name>A0A5C3QMY5_9AGAR</name>
<reference evidence="7 8" key="1">
    <citation type="journal article" date="2019" name="Nat. Ecol. Evol.">
        <title>Megaphylogeny resolves global patterns of mushroom evolution.</title>
        <authorList>
            <person name="Varga T."/>
            <person name="Krizsan K."/>
            <person name="Foldi C."/>
            <person name="Dima B."/>
            <person name="Sanchez-Garcia M."/>
            <person name="Sanchez-Ramirez S."/>
            <person name="Szollosi G.J."/>
            <person name="Szarkandi J.G."/>
            <person name="Papp V."/>
            <person name="Albert L."/>
            <person name="Andreopoulos W."/>
            <person name="Angelini C."/>
            <person name="Antonin V."/>
            <person name="Barry K.W."/>
            <person name="Bougher N.L."/>
            <person name="Buchanan P."/>
            <person name="Buyck B."/>
            <person name="Bense V."/>
            <person name="Catcheside P."/>
            <person name="Chovatia M."/>
            <person name="Cooper J."/>
            <person name="Damon W."/>
            <person name="Desjardin D."/>
            <person name="Finy P."/>
            <person name="Geml J."/>
            <person name="Haridas S."/>
            <person name="Hughes K."/>
            <person name="Justo A."/>
            <person name="Karasinski D."/>
            <person name="Kautmanova I."/>
            <person name="Kiss B."/>
            <person name="Kocsube S."/>
            <person name="Kotiranta H."/>
            <person name="LaButti K.M."/>
            <person name="Lechner B.E."/>
            <person name="Liimatainen K."/>
            <person name="Lipzen A."/>
            <person name="Lukacs Z."/>
            <person name="Mihaltcheva S."/>
            <person name="Morgado L.N."/>
            <person name="Niskanen T."/>
            <person name="Noordeloos M.E."/>
            <person name="Ohm R.A."/>
            <person name="Ortiz-Santana B."/>
            <person name="Ovrebo C."/>
            <person name="Racz N."/>
            <person name="Riley R."/>
            <person name="Savchenko A."/>
            <person name="Shiryaev A."/>
            <person name="Soop K."/>
            <person name="Spirin V."/>
            <person name="Szebenyi C."/>
            <person name="Tomsovsky M."/>
            <person name="Tulloss R.E."/>
            <person name="Uehling J."/>
            <person name="Grigoriev I.V."/>
            <person name="Vagvolgyi C."/>
            <person name="Papp T."/>
            <person name="Martin F.M."/>
            <person name="Miettinen O."/>
            <person name="Hibbett D.S."/>
            <person name="Nagy L.G."/>
        </authorList>
    </citation>
    <scope>NUCLEOTIDE SEQUENCE [LARGE SCALE GENOMIC DNA]</scope>
    <source>
        <strain evidence="7 8">CBS 309.79</strain>
    </source>
</reference>
<keyword evidence="4" id="KW-0560">Oxidoreductase</keyword>
<organism evidence="7 8">
    <name type="scientific">Pterulicium gracile</name>
    <dbReference type="NCBI Taxonomy" id="1884261"/>
    <lineage>
        <taxon>Eukaryota</taxon>
        <taxon>Fungi</taxon>
        <taxon>Dikarya</taxon>
        <taxon>Basidiomycota</taxon>
        <taxon>Agaricomycotina</taxon>
        <taxon>Agaricomycetes</taxon>
        <taxon>Agaricomycetidae</taxon>
        <taxon>Agaricales</taxon>
        <taxon>Pleurotineae</taxon>
        <taxon>Pterulaceae</taxon>
        <taxon>Pterulicium</taxon>
    </lineage>
</organism>
<keyword evidence="2" id="KW-0285">Flavoprotein</keyword>
<dbReference type="SUPFAM" id="SSF51905">
    <property type="entry name" value="FAD/NAD(P)-binding domain"/>
    <property type="match status" value="1"/>
</dbReference>
<evidence type="ECO:0000313" key="8">
    <source>
        <dbReference type="Proteomes" id="UP000305067"/>
    </source>
</evidence>
<gene>
    <name evidence="7" type="ORF">BDV98DRAFT_581761</name>
</gene>
<feature type="chain" id="PRO_5022734792" description="FAD-binding domain-containing protein" evidence="5">
    <location>
        <begin position="28"/>
        <end position="466"/>
    </location>
</feature>
<dbReference type="Gene3D" id="3.30.70.2450">
    <property type="match status" value="1"/>
</dbReference>
<dbReference type="PANTHER" id="PTHR43004">
    <property type="entry name" value="TRK SYSTEM POTASSIUM UPTAKE PROTEIN"/>
    <property type="match status" value="1"/>
</dbReference>
<dbReference type="InterPro" id="IPR002938">
    <property type="entry name" value="FAD-bd"/>
</dbReference>
<protein>
    <recommendedName>
        <fullName evidence="6">FAD-binding domain-containing protein</fullName>
    </recommendedName>
</protein>
<keyword evidence="3" id="KW-0274">FAD</keyword>